<protein>
    <submittedName>
        <fullName evidence="1">Uncharacterized protein</fullName>
    </submittedName>
</protein>
<dbReference type="AlphaFoldDB" id="A0AAU9RNG6"/>
<organism evidence="1 2">
    <name type="scientific">Thlaspi arvense</name>
    <name type="common">Field penny-cress</name>
    <dbReference type="NCBI Taxonomy" id="13288"/>
    <lineage>
        <taxon>Eukaryota</taxon>
        <taxon>Viridiplantae</taxon>
        <taxon>Streptophyta</taxon>
        <taxon>Embryophyta</taxon>
        <taxon>Tracheophyta</taxon>
        <taxon>Spermatophyta</taxon>
        <taxon>Magnoliopsida</taxon>
        <taxon>eudicotyledons</taxon>
        <taxon>Gunneridae</taxon>
        <taxon>Pentapetalae</taxon>
        <taxon>rosids</taxon>
        <taxon>malvids</taxon>
        <taxon>Brassicales</taxon>
        <taxon>Brassicaceae</taxon>
        <taxon>Thlaspideae</taxon>
        <taxon>Thlaspi</taxon>
    </lineage>
</organism>
<reference evidence="1 2" key="1">
    <citation type="submission" date="2022-03" db="EMBL/GenBank/DDBJ databases">
        <authorList>
            <person name="Nunn A."/>
            <person name="Chopra R."/>
            <person name="Nunn A."/>
            <person name="Contreras Garrido A."/>
        </authorList>
    </citation>
    <scope>NUCLEOTIDE SEQUENCE [LARGE SCALE GENOMIC DNA]</scope>
</reference>
<sequence length="74" mass="8463">MRLRDASTLRCNLSKAQALCERIRTHEQEVRGSIYKAEGEISIKSTRSPRPQEAALCLFKNRRRSKLNGITFNG</sequence>
<keyword evidence="2" id="KW-1185">Reference proteome</keyword>
<gene>
    <name evidence="1" type="ORF">TAV2_LOCUS7955</name>
</gene>
<accession>A0AAU9RNG6</accession>
<proteinExistence type="predicted"/>
<name>A0AAU9RNG6_THLAR</name>
<dbReference type="EMBL" id="OU466858">
    <property type="protein sequence ID" value="CAH2046359.1"/>
    <property type="molecule type" value="Genomic_DNA"/>
</dbReference>
<evidence type="ECO:0000313" key="1">
    <source>
        <dbReference type="EMBL" id="CAH2046359.1"/>
    </source>
</evidence>
<evidence type="ECO:0000313" key="2">
    <source>
        <dbReference type="Proteomes" id="UP000836841"/>
    </source>
</evidence>
<dbReference type="Proteomes" id="UP000836841">
    <property type="component" value="Chromosome 2"/>
</dbReference>